<keyword evidence="5" id="KW-1015">Disulfide bond</keyword>
<dbReference type="Pfam" id="PF13385">
    <property type="entry name" value="Laminin_G_3"/>
    <property type="match status" value="2"/>
</dbReference>
<keyword evidence="6" id="KW-0326">Glycosidase</keyword>
<dbReference type="Gene3D" id="2.60.40.2340">
    <property type="match status" value="1"/>
</dbReference>
<evidence type="ECO:0000256" key="4">
    <source>
        <dbReference type="ARBA" id="ARBA00022801"/>
    </source>
</evidence>
<feature type="site" description="Important for catalytic activity, responsible for pKa modulation of the active site Glu and correct orientation of both the proton donor and substrate" evidence="8">
    <location>
        <position position="1176"/>
    </location>
</feature>
<comment type="pathway">
    <text evidence="1">Glycan metabolism; L-arabinan degradation.</text>
</comment>
<name>A0A4Q2M4H1_9MICO</name>
<dbReference type="PROSITE" id="PS51175">
    <property type="entry name" value="CBM6"/>
    <property type="match status" value="1"/>
</dbReference>
<dbReference type="Gene3D" id="2.115.10.20">
    <property type="entry name" value="Glycosyl hydrolase domain, family 43"/>
    <property type="match status" value="2"/>
</dbReference>
<dbReference type="PANTHER" id="PTHR43301">
    <property type="entry name" value="ARABINAN ENDO-1,5-ALPHA-L-ARABINOSIDASE"/>
    <property type="match status" value="1"/>
</dbReference>
<evidence type="ECO:0000259" key="11">
    <source>
        <dbReference type="PROSITE" id="PS51175"/>
    </source>
</evidence>
<keyword evidence="3 10" id="KW-0732">Signal</keyword>
<protein>
    <submittedName>
        <fullName evidence="13">LPXTG cell wall anchor domain-containing protein</fullName>
    </submittedName>
    <submittedName>
        <fullName evidence="12">LPXTG-motif cell wall-anchored protein</fullName>
    </submittedName>
</protein>
<dbReference type="Gene3D" id="2.60.40.2700">
    <property type="match status" value="1"/>
</dbReference>
<dbReference type="GO" id="GO:0030246">
    <property type="term" value="F:carbohydrate binding"/>
    <property type="evidence" value="ECO:0007669"/>
    <property type="project" value="InterPro"/>
</dbReference>
<dbReference type="NCBIfam" id="NF047446">
    <property type="entry name" value="barrel_OmpL47"/>
    <property type="match status" value="1"/>
</dbReference>
<comment type="caution">
    <text evidence="13">The sequence shown here is derived from an EMBL/GenBank/DDBJ whole genome shotgun (WGS) entry which is preliminary data.</text>
</comment>
<evidence type="ECO:0000313" key="12">
    <source>
        <dbReference type="EMBL" id="NYD65612.1"/>
    </source>
</evidence>
<dbReference type="InterPro" id="IPR006558">
    <property type="entry name" value="LamG-like"/>
</dbReference>
<dbReference type="InterPro" id="IPR006710">
    <property type="entry name" value="Glyco_hydro_43"/>
</dbReference>
<dbReference type="GO" id="GO:0005975">
    <property type="term" value="P:carbohydrate metabolic process"/>
    <property type="evidence" value="ECO:0007669"/>
    <property type="project" value="InterPro"/>
</dbReference>
<keyword evidence="9" id="KW-0472">Membrane</keyword>
<dbReference type="GO" id="GO:0004553">
    <property type="term" value="F:hydrolase activity, hydrolyzing O-glycosyl compounds"/>
    <property type="evidence" value="ECO:0007669"/>
    <property type="project" value="InterPro"/>
</dbReference>
<feature type="active site" description="Proton donor" evidence="7">
    <location>
        <position position="1225"/>
    </location>
</feature>
<reference evidence="13 14" key="1">
    <citation type="submission" date="2019-01" db="EMBL/GenBank/DDBJ databases">
        <title>Agromyces.</title>
        <authorList>
            <person name="Li J."/>
        </authorList>
    </citation>
    <scope>NUCLEOTIDE SEQUENCE [LARGE SCALE GENOMIC DNA]</scope>
    <source>
        <strain evidence="13 14">DSM 23870</strain>
    </source>
</reference>
<feature type="domain" description="CBM6" evidence="11">
    <location>
        <begin position="1441"/>
        <end position="1580"/>
    </location>
</feature>
<evidence type="ECO:0000256" key="9">
    <source>
        <dbReference type="SAM" id="Phobius"/>
    </source>
</evidence>
<dbReference type="SMART" id="SM00560">
    <property type="entry name" value="LamGL"/>
    <property type="match status" value="1"/>
</dbReference>
<dbReference type="InterPro" id="IPR005084">
    <property type="entry name" value="CBM6"/>
</dbReference>
<evidence type="ECO:0000256" key="6">
    <source>
        <dbReference type="ARBA" id="ARBA00023295"/>
    </source>
</evidence>
<evidence type="ECO:0000313" key="15">
    <source>
        <dbReference type="Proteomes" id="UP000581087"/>
    </source>
</evidence>
<evidence type="ECO:0000256" key="1">
    <source>
        <dbReference type="ARBA" id="ARBA00004834"/>
    </source>
</evidence>
<evidence type="ECO:0000256" key="5">
    <source>
        <dbReference type="ARBA" id="ARBA00023157"/>
    </source>
</evidence>
<dbReference type="Gene3D" id="2.60.120.200">
    <property type="match status" value="2"/>
</dbReference>
<accession>A0A4Q2M4H1</accession>
<dbReference type="EMBL" id="SDPM01000014">
    <property type="protein sequence ID" value="RXZ85043.1"/>
    <property type="molecule type" value="Genomic_DNA"/>
</dbReference>
<organism evidence="13 14">
    <name type="scientific">Agromyces atrinae</name>
    <dbReference type="NCBI Taxonomy" id="592376"/>
    <lineage>
        <taxon>Bacteria</taxon>
        <taxon>Bacillati</taxon>
        <taxon>Actinomycetota</taxon>
        <taxon>Actinomycetes</taxon>
        <taxon>Micrococcales</taxon>
        <taxon>Microbacteriaceae</taxon>
        <taxon>Agromyces</taxon>
    </lineage>
</organism>
<dbReference type="Gene3D" id="3.30.1920.20">
    <property type="match status" value="1"/>
</dbReference>
<evidence type="ECO:0000313" key="13">
    <source>
        <dbReference type="EMBL" id="RXZ85043.1"/>
    </source>
</evidence>
<dbReference type="InterPro" id="IPR050727">
    <property type="entry name" value="GH43_arabinanases"/>
</dbReference>
<keyword evidence="14" id="KW-1185">Reference proteome</keyword>
<keyword evidence="4" id="KW-0378">Hydrolase</keyword>
<evidence type="ECO:0000256" key="8">
    <source>
        <dbReference type="PIRSR" id="PIRSR606710-2"/>
    </source>
</evidence>
<comment type="similarity">
    <text evidence="2">Belongs to the glycosyl hydrolase 43 family.</text>
</comment>
<dbReference type="OrthoDB" id="9758923at2"/>
<evidence type="ECO:0000256" key="3">
    <source>
        <dbReference type="ARBA" id="ARBA00022729"/>
    </source>
</evidence>
<feature type="chain" id="PRO_5033442758" evidence="10">
    <location>
        <begin position="30"/>
        <end position="1753"/>
    </location>
</feature>
<dbReference type="InterPro" id="IPR058094">
    <property type="entry name" value="Ig-like_OmpL47-like"/>
</dbReference>
<dbReference type="NCBIfam" id="TIGR01167">
    <property type="entry name" value="LPXTG_anchor"/>
    <property type="match status" value="1"/>
</dbReference>
<dbReference type="SUPFAM" id="SSF49899">
    <property type="entry name" value="Concanavalin A-like lectins/glucanases"/>
    <property type="match status" value="2"/>
</dbReference>
<dbReference type="Pfam" id="PF04616">
    <property type="entry name" value="Glyco_hydro_43"/>
    <property type="match status" value="1"/>
</dbReference>
<dbReference type="Proteomes" id="UP000292686">
    <property type="component" value="Unassembled WGS sequence"/>
</dbReference>
<keyword evidence="9" id="KW-1133">Transmembrane helix</keyword>
<keyword evidence="9" id="KW-0812">Transmembrane</keyword>
<dbReference type="Pfam" id="PF20578">
    <property type="entry name" value="aBig_2"/>
    <property type="match status" value="2"/>
</dbReference>
<sequence>MKPTPVRTVVAALAMSLTIPLVGAMPAVAADDGLVLHYALDESSGTTAVDSSGNGHDGAYVGGVTLAGSEGVALDGVNGHVTLPNDILSGLDSITVSTEVLIRPTQATPYFIFGLGNPATSGSGTGYLFVTGNAYKAAITTGNWSGEQSLTSGANVERGVWKTLTYTLDDATDTATIYLDGAVVATKTGVTIRPGALGGGTTTSNYIGRSNYATDRYLSGSVRDFRIYDSALDATAVAALHPSDATRAARDAAALGLGDLSAVTANLSLPATGVNGSAITWSSDTPAVVSNSGAVTRPAAGSGDAVVTLTATITRGAASDSKPFTVTVPALRDDQSDVEAAAAELVVNGLDDVRGNITLPGAPEGMGIEWKTSEPGIIASDGVVTRPAVDTEVIVTARLTKNAAETTRDFTATVRAAVEDTEYEGYAFAYFTGNSLEGENIYFAASEGNNALQWRELNGGQPTLRSTEGTKGLRDPFLIRSPEGDTFYLIATDLSIGGGTSWGESVRQGSHYIEVWESHDLVNWSEQRHLKVAPDNAGNTWAPEAYYDESIGAYVVFWASSLYADDDPGHVGNSYHRMMYVTTRDFVTFTEPEIWQDQGLSRIDSTVLEVDGTYHRFTKDEGAGGTGCSDIIQEKSTDLRAALDSWSMVTSCIGRDAGTSAVEGPTVFPANPGDVNGEKFYLFVDEYGGRGYIPLETEDIENPDWTVSANYDLPASPRHGTVIPVTAAELEALVENEPTGPQPAPVNEAGELLRYSFDGGSGSTVADVSGNGQDGAIVGGATWQDGALRLDGATGYVDLPDNLLAGLDDITIEADVWIDSAQTGAYFIYGLGNTVSGAGNGYLFTTGNAYRTSLATGNWTTEQTVSQGSNLARGRWAHLTYTLEGTTATIYLDGVAVATSTVTTNPGDIGGGTTTANYLGRSNYDADNRFRGQFREFAIFNRALSSAEVLESSGNTQALADVSLAEDVLKTAPIVDASTREIVFPVERGTDLTALTPVYTTSSAVTATPASGTTRDLSAPVEVSLASATGDPVVWTLRAVVMGSPSIPGLYADPNIVAYGDTYYVYATSDGYPGWGGKDFYVWSSKNLVDWERAAEPFLTLDGSNGNVPWATGNAWAPTIAEKDGKYYFYFSGHNPTYDRKTIGVAVADHPEGPFTADPTAMILNNESVTSGQAIDPATFVDPKTGKHYLFWGNGSPVYAELSDDMRSIKQDTLRRINGLTDFREGLFLNYRDGLYHLTYSIDDTGSTNYRVGYATSTSVDGPWTYRGVILEKDTSLGILATGHSSILNVPGTDDWYIAYHRFAIPGGDGQHRESTIDRVTFNEQTGLMNPVTPTLESVSPQAIVDDEPLAASISGTAREGETLTAAASEPWEATGFVWSRDDSVIEGATASTYALTAADVGATISVEVSASKPLWSDATDSAAVGPVLPAEGDVDPTVAITIDGPAENAAGWRNGPVTVSLTLTGGDDDAAEYRLDEGEWVAYGEPVTLSEDGSTLVEYRATRGGDAVEGTRGSATVRIDAIAPVSTIALSPEDGLGSADEPVTVTATATDATSGVATVEYRLGDGEWAVFPTDGLEFTEVGATVVSYRSTDLAGNVETARSVVVTIAADGTVGTLELESTTLTAGESFTVRGSGFGADERVEFTLFSTPTHLGGVQTDASGSFTATLLVPASVAAGEHTLRAAGADSGITAEVDVTVVAAPAAPGSGGPGDPLANTGIAIGGFVTAAGILLLAGAFLVLRRRRRGSTETRA</sequence>
<evidence type="ECO:0000256" key="2">
    <source>
        <dbReference type="ARBA" id="ARBA00009865"/>
    </source>
</evidence>
<dbReference type="PANTHER" id="PTHR43301:SF3">
    <property type="entry name" value="ARABINAN ENDO-1,5-ALPHA-L-ARABINOSIDASE A-RELATED"/>
    <property type="match status" value="1"/>
</dbReference>
<evidence type="ECO:0000256" key="10">
    <source>
        <dbReference type="SAM" id="SignalP"/>
    </source>
</evidence>
<evidence type="ECO:0000313" key="14">
    <source>
        <dbReference type="Proteomes" id="UP000292686"/>
    </source>
</evidence>
<dbReference type="CDD" id="cd18828">
    <property type="entry name" value="GH43_BT3675-like"/>
    <property type="match status" value="1"/>
</dbReference>
<dbReference type="InterPro" id="IPR013320">
    <property type="entry name" value="ConA-like_dom_sf"/>
</dbReference>
<gene>
    <name evidence="12" type="ORF">BJ972_000131</name>
    <name evidence="13" type="ORF">ESP50_17330</name>
</gene>
<dbReference type="RefSeq" id="WP_129177239.1">
    <property type="nucleotide sequence ID" value="NZ_JACCBI010000001.1"/>
</dbReference>
<dbReference type="InterPro" id="IPR023296">
    <property type="entry name" value="Glyco_hydro_beta-prop_sf"/>
</dbReference>
<evidence type="ECO:0000256" key="7">
    <source>
        <dbReference type="PIRSR" id="PIRSR606710-1"/>
    </source>
</evidence>
<reference evidence="12 15" key="2">
    <citation type="submission" date="2020-07" db="EMBL/GenBank/DDBJ databases">
        <title>Sequencing the genomes of 1000 actinobacteria strains.</title>
        <authorList>
            <person name="Klenk H.-P."/>
        </authorList>
    </citation>
    <scope>NUCLEOTIDE SEQUENCE [LARGE SCALE GENOMIC DNA]</scope>
    <source>
        <strain evidence="12 15">DSM 23870</strain>
    </source>
</reference>
<dbReference type="Proteomes" id="UP000581087">
    <property type="component" value="Unassembled WGS sequence"/>
</dbReference>
<dbReference type="EMBL" id="JACCBI010000001">
    <property type="protein sequence ID" value="NYD65612.1"/>
    <property type="molecule type" value="Genomic_DNA"/>
</dbReference>
<dbReference type="CDD" id="cd08983">
    <property type="entry name" value="GH43_Bt3655-like"/>
    <property type="match status" value="1"/>
</dbReference>
<feature type="signal peptide" evidence="10">
    <location>
        <begin position="1"/>
        <end position="29"/>
    </location>
</feature>
<feature type="transmembrane region" description="Helical" evidence="9">
    <location>
        <begin position="1720"/>
        <end position="1741"/>
    </location>
</feature>
<feature type="active site" description="Proton acceptor" evidence="7">
    <location>
        <position position="1053"/>
    </location>
</feature>
<dbReference type="SUPFAM" id="SSF75005">
    <property type="entry name" value="Arabinanase/levansucrase/invertase"/>
    <property type="match status" value="2"/>
</dbReference>
<proteinExistence type="inferred from homology"/>
<dbReference type="InterPro" id="IPR046780">
    <property type="entry name" value="aBig_2"/>
</dbReference>